<gene>
    <name evidence="1" type="ORF">EXIGLDRAFT_836171</name>
</gene>
<organism evidence="1 2">
    <name type="scientific">Exidia glandulosa HHB12029</name>
    <dbReference type="NCBI Taxonomy" id="1314781"/>
    <lineage>
        <taxon>Eukaryota</taxon>
        <taxon>Fungi</taxon>
        <taxon>Dikarya</taxon>
        <taxon>Basidiomycota</taxon>
        <taxon>Agaricomycotina</taxon>
        <taxon>Agaricomycetes</taxon>
        <taxon>Auriculariales</taxon>
        <taxon>Exidiaceae</taxon>
        <taxon>Exidia</taxon>
    </lineage>
</organism>
<dbReference type="InterPro" id="IPR011009">
    <property type="entry name" value="Kinase-like_dom_sf"/>
</dbReference>
<evidence type="ECO:0000313" key="2">
    <source>
        <dbReference type="Proteomes" id="UP000077266"/>
    </source>
</evidence>
<dbReference type="SUPFAM" id="SSF56112">
    <property type="entry name" value="Protein kinase-like (PK-like)"/>
    <property type="match status" value="1"/>
</dbReference>
<dbReference type="AlphaFoldDB" id="A0A165I2X8"/>
<accession>A0A165I2X8</accession>
<dbReference type="EMBL" id="KV426001">
    <property type="protein sequence ID" value="KZV92817.1"/>
    <property type="molecule type" value="Genomic_DNA"/>
</dbReference>
<dbReference type="OrthoDB" id="2687876at2759"/>
<dbReference type="Proteomes" id="UP000077266">
    <property type="component" value="Unassembled WGS sequence"/>
</dbReference>
<keyword evidence="2" id="KW-1185">Reference proteome</keyword>
<evidence type="ECO:0000313" key="1">
    <source>
        <dbReference type="EMBL" id="KZV92817.1"/>
    </source>
</evidence>
<dbReference type="Gene3D" id="1.10.510.10">
    <property type="entry name" value="Transferase(Phosphotransferase) domain 1"/>
    <property type="match status" value="1"/>
</dbReference>
<dbReference type="InParanoid" id="A0A165I2X8"/>
<protein>
    <recommendedName>
        <fullName evidence="3">Protein kinase domain-containing protein</fullName>
    </recommendedName>
</protein>
<reference evidence="1 2" key="1">
    <citation type="journal article" date="2016" name="Mol. Biol. Evol.">
        <title>Comparative Genomics of Early-Diverging Mushroom-Forming Fungi Provides Insights into the Origins of Lignocellulose Decay Capabilities.</title>
        <authorList>
            <person name="Nagy L.G."/>
            <person name="Riley R."/>
            <person name="Tritt A."/>
            <person name="Adam C."/>
            <person name="Daum C."/>
            <person name="Floudas D."/>
            <person name="Sun H."/>
            <person name="Yadav J.S."/>
            <person name="Pangilinan J."/>
            <person name="Larsson K.H."/>
            <person name="Matsuura K."/>
            <person name="Barry K."/>
            <person name="Labutti K."/>
            <person name="Kuo R."/>
            <person name="Ohm R.A."/>
            <person name="Bhattacharya S.S."/>
            <person name="Shirouzu T."/>
            <person name="Yoshinaga Y."/>
            <person name="Martin F.M."/>
            <person name="Grigoriev I.V."/>
            <person name="Hibbett D.S."/>
        </authorList>
    </citation>
    <scope>NUCLEOTIDE SEQUENCE [LARGE SCALE GENOMIC DNA]</scope>
    <source>
        <strain evidence="1 2">HHB12029</strain>
    </source>
</reference>
<proteinExistence type="predicted"/>
<name>A0A165I2X8_EXIGL</name>
<sequence>MDIDSPNQLPVLHVRLKSQLHVGPNAVTRDGLIKDVDERVVVKTFPAGQRAFALDEARLITLAECGDLVPAILGIFYHGDNDSETHVVFKWCGTAPKTFCDLPLTDKLLIKNAFEKLHEEGIWHGDVEPRNVVKDAATGKWTVVDFGEATTHICEGPTCSELVQLEKDLSF</sequence>
<evidence type="ECO:0008006" key="3">
    <source>
        <dbReference type="Google" id="ProtNLM"/>
    </source>
</evidence>